<proteinExistence type="predicted"/>
<dbReference type="InterPro" id="IPR006597">
    <property type="entry name" value="Sel1-like"/>
</dbReference>
<dbReference type="EMBL" id="JBHRSJ010000034">
    <property type="protein sequence ID" value="MFC2974188.1"/>
    <property type="molecule type" value="Genomic_DNA"/>
</dbReference>
<dbReference type="SUPFAM" id="SSF81901">
    <property type="entry name" value="HCP-like"/>
    <property type="match status" value="1"/>
</dbReference>
<dbReference type="Proteomes" id="UP001595457">
    <property type="component" value="Unassembled WGS sequence"/>
</dbReference>
<dbReference type="Gene3D" id="1.25.40.10">
    <property type="entry name" value="Tetratricopeptide repeat domain"/>
    <property type="match status" value="1"/>
</dbReference>
<evidence type="ECO:0000313" key="1">
    <source>
        <dbReference type="EMBL" id="MFC2974188.1"/>
    </source>
</evidence>
<sequence>MLFLRLRAMLGYQLSRQLFHQKWLMRQPRIWRWMEGQFARMANLGNIQAQSFYGHLLLFRGQGLGARQEGRRLLGLAAARGDGKAAYQLGVLSLAGDSQQEPDAVAAARWWEAAAAAGHPLAAHRLAKLFREGGHGFKADAEQAQRYEGRARELGFR</sequence>
<keyword evidence="2" id="KW-1185">Reference proteome</keyword>
<dbReference type="SMART" id="SM00671">
    <property type="entry name" value="SEL1"/>
    <property type="match status" value="2"/>
</dbReference>
<organism evidence="1 2">
    <name type="scientific">Azotobacter bryophylli</name>
    <dbReference type="NCBI Taxonomy" id="1986537"/>
    <lineage>
        <taxon>Bacteria</taxon>
        <taxon>Pseudomonadati</taxon>
        <taxon>Pseudomonadota</taxon>
        <taxon>Gammaproteobacteria</taxon>
        <taxon>Pseudomonadales</taxon>
        <taxon>Pseudomonadaceae</taxon>
        <taxon>Azotobacter</taxon>
    </lineage>
</organism>
<comment type="caution">
    <text evidence="1">The sequence shown here is derived from an EMBL/GenBank/DDBJ whole genome shotgun (WGS) entry which is preliminary data.</text>
</comment>
<gene>
    <name evidence="1" type="ORF">ACFOJE_18500</name>
</gene>
<accession>A0ABV7AYD0</accession>
<protein>
    <submittedName>
        <fullName evidence="1">Sel1 repeat family protein</fullName>
    </submittedName>
</protein>
<reference evidence="2" key="1">
    <citation type="journal article" date="2019" name="Int. J. Syst. Evol. Microbiol.">
        <title>The Global Catalogue of Microorganisms (GCM) 10K type strain sequencing project: providing services to taxonomists for standard genome sequencing and annotation.</title>
        <authorList>
            <consortium name="The Broad Institute Genomics Platform"/>
            <consortium name="The Broad Institute Genome Sequencing Center for Infectious Disease"/>
            <person name="Wu L."/>
            <person name="Ma J."/>
        </authorList>
    </citation>
    <scope>NUCLEOTIDE SEQUENCE [LARGE SCALE GENOMIC DNA]</scope>
    <source>
        <strain evidence="2">KCTC 62195</strain>
    </source>
</reference>
<dbReference type="Pfam" id="PF08238">
    <property type="entry name" value="Sel1"/>
    <property type="match status" value="3"/>
</dbReference>
<name>A0ABV7AYD0_9GAMM</name>
<dbReference type="InterPro" id="IPR011990">
    <property type="entry name" value="TPR-like_helical_dom_sf"/>
</dbReference>
<evidence type="ECO:0000313" key="2">
    <source>
        <dbReference type="Proteomes" id="UP001595457"/>
    </source>
</evidence>
<dbReference type="RefSeq" id="WP_377816194.1">
    <property type="nucleotide sequence ID" value="NZ_JBHRSJ010000034.1"/>
</dbReference>